<evidence type="ECO:0008006" key="4">
    <source>
        <dbReference type="Google" id="ProtNLM"/>
    </source>
</evidence>
<dbReference type="RefSeq" id="WP_006983041.1">
    <property type="nucleotide sequence ID" value="NZ_ABVL01000028.1"/>
</dbReference>
<feature type="chain" id="PRO_5002800698" description="Esterase PHB depolymerase" evidence="1">
    <location>
        <begin position="21"/>
        <end position="446"/>
    </location>
</feature>
<dbReference type="Gene3D" id="2.60.40.10">
    <property type="entry name" value="Immunoglobulins"/>
    <property type="match status" value="1"/>
</dbReference>
<dbReference type="Proteomes" id="UP000005824">
    <property type="component" value="Unassembled WGS sequence"/>
</dbReference>
<protein>
    <recommendedName>
        <fullName evidence="4">Esterase PHB depolymerase</fullName>
    </recommendedName>
</protein>
<comment type="caution">
    <text evidence="2">The sequence shown here is derived from an EMBL/GenBank/DDBJ whole genome shotgun (WGS) entry which is preliminary data.</text>
</comment>
<accession>B4DA03</accession>
<gene>
    <name evidence="2" type="ORF">CfE428DRAFT_5720</name>
</gene>
<name>B4DA03_9BACT</name>
<dbReference type="EMBL" id="ABVL01000028">
    <property type="protein sequence ID" value="EDY16757.1"/>
    <property type="molecule type" value="Genomic_DNA"/>
</dbReference>
<dbReference type="InterPro" id="IPR013783">
    <property type="entry name" value="Ig-like_fold"/>
</dbReference>
<evidence type="ECO:0000313" key="2">
    <source>
        <dbReference type="EMBL" id="EDY16757.1"/>
    </source>
</evidence>
<feature type="signal peptide" evidence="1">
    <location>
        <begin position="1"/>
        <end position="20"/>
    </location>
</feature>
<dbReference type="Gene3D" id="3.40.50.1820">
    <property type="entry name" value="alpha/beta hydrolase"/>
    <property type="match status" value="1"/>
</dbReference>
<dbReference type="InterPro" id="IPR029058">
    <property type="entry name" value="AB_hydrolase_fold"/>
</dbReference>
<dbReference type="InParanoid" id="B4DA03"/>
<sequence length="446" mass="47690">MKLLLRSLVLSALCAITVHAEYAPMPPAAPPYYRVRYEASQAPDGLIFPVSYTVWIPPGVKTLRGIIVHQHGCGEGSCKSGITAAFDLQWQALARKHECALLGPAYEQPEKAICSMWCDPRNGSEQAFLHALSDLGAQSHHPELATVPWALWGHSGGANWVGNMLVMHPDRIAAAWLRSGTPRISPRDGSPATPAEIPAAACAVPTICNLGTREGVTVKDPRFGGLWPNVEKFFTDFRGKGGLVGVAVDPNTSHDCGNSRYLAIPWFDACLTARLPDRAGDGKLKPMPTDGAWLAPLLGDAAQPAAKFTGDAKAAVWLPNERVAKAWAEYEKDGNVSDSTPPPAPTEVKLTGNELTWSAQADLESGIAGFVIERDGKELARLPEKPPTRLIGRAIFQTNGYSDSPAFPLAEMRFTDSSSASGEKHTYSVIAINSVGLTSAPAKTSP</sequence>
<dbReference type="STRING" id="497964.CfE428DRAFT_5720"/>
<evidence type="ECO:0000313" key="3">
    <source>
        <dbReference type="Proteomes" id="UP000005824"/>
    </source>
</evidence>
<organism evidence="2 3">
    <name type="scientific">Chthoniobacter flavus Ellin428</name>
    <dbReference type="NCBI Taxonomy" id="497964"/>
    <lineage>
        <taxon>Bacteria</taxon>
        <taxon>Pseudomonadati</taxon>
        <taxon>Verrucomicrobiota</taxon>
        <taxon>Spartobacteria</taxon>
        <taxon>Chthoniobacterales</taxon>
        <taxon>Chthoniobacteraceae</taxon>
        <taxon>Chthoniobacter</taxon>
    </lineage>
</organism>
<keyword evidence="1" id="KW-0732">Signal</keyword>
<proteinExistence type="predicted"/>
<reference evidence="2 3" key="1">
    <citation type="journal article" date="2011" name="J. Bacteriol.">
        <title>Genome sequence of Chthoniobacter flavus Ellin428, an aerobic heterotrophic soil bacterium.</title>
        <authorList>
            <person name="Kant R."/>
            <person name="van Passel M.W."/>
            <person name="Palva A."/>
            <person name="Lucas S."/>
            <person name="Lapidus A."/>
            <person name="Glavina Del Rio T."/>
            <person name="Dalin E."/>
            <person name="Tice H."/>
            <person name="Bruce D."/>
            <person name="Goodwin L."/>
            <person name="Pitluck S."/>
            <person name="Larimer F.W."/>
            <person name="Land M.L."/>
            <person name="Hauser L."/>
            <person name="Sangwan P."/>
            <person name="de Vos W.M."/>
            <person name="Janssen P.H."/>
            <person name="Smidt H."/>
        </authorList>
    </citation>
    <scope>NUCLEOTIDE SEQUENCE [LARGE SCALE GENOMIC DNA]</scope>
    <source>
        <strain evidence="2 3">Ellin428</strain>
    </source>
</reference>
<dbReference type="eggNOG" id="COG2755">
    <property type="taxonomic scope" value="Bacteria"/>
</dbReference>
<dbReference type="AlphaFoldDB" id="B4DA03"/>
<evidence type="ECO:0000256" key="1">
    <source>
        <dbReference type="SAM" id="SignalP"/>
    </source>
</evidence>
<keyword evidence="3" id="KW-1185">Reference proteome</keyword>
<dbReference type="SUPFAM" id="SSF53474">
    <property type="entry name" value="alpha/beta-Hydrolases"/>
    <property type="match status" value="1"/>
</dbReference>